<evidence type="ECO:0000256" key="1">
    <source>
        <dbReference type="ARBA" id="ARBA00001946"/>
    </source>
</evidence>
<accession>A0A7C5IZP3</accession>
<dbReference type="PRINTS" id="PR00502">
    <property type="entry name" value="NUDIXFAMILY"/>
</dbReference>
<dbReference type="Proteomes" id="UP000886100">
    <property type="component" value="Unassembled WGS sequence"/>
</dbReference>
<dbReference type="PANTHER" id="PTHR21340:SF0">
    <property type="entry name" value="BIS(5'-NUCLEOSYL)-TETRAPHOSPHATASE [ASYMMETRICAL]"/>
    <property type="match status" value="1"/>
</dbReference>
<evidence type="ECO:0000256" key="5">
    <source>
        <dbReference type="ARBA" id="ARBA00022801"/>
    </source>
</evidence>
<protein>
    <recommendedName>
        <fullName evidence="3">Bis(5'-nucleosyl)-tetraphosphatase [asymmetrical]</fullName>
    </recommendedName>
    <alternativeName>
        <fullName evidence="6">Diadenosine 5',5'''-P1,P4-tetraphosphate asymmetrical hydrolase</fullName>
    </alternativeName>
</protein>
<sequence>MVLSAGVVVIRREGESCRFLLLRVFNYWDFPKGEVEPGEDPLVAARREVREETGIAELEFPWGEIFVETEPYGSSRRRKVARYYLAETAVREVELPVNPELGRPEHDEYRWASYEEARRLLGERVGKVLRWAAERSGCR</sequence>
<dbReference type="Pfam" id="PF00293">
    <property type="entry name" value="NUDIX"/>
    <property type="match status" value="1"/>
</dbReference>
<comment type="caution">
    <text evidence="9">The sequence shown here is derived from an EMBL/GenBank/DDBJ whole genome shotgun (WGS) entry which is preliminary data.</text>
</comment>
<dbReference type="GO" id="GO:0000166">
    <property type="term" value="F:nucleotide binding"/>
    <property type="evidence" value="ECO:0007669"/>
    <property type="project" value="UniProtKB-KW"/>
</dbReference>
<dbReference type="InterPro" id="IPR020476">
    <property type="entry name" value="Nudix_hydrolase"/>
</dbReference>
<evidence type="ECO:0000256" key="6">
    <source>
        <dbReference type="ARBA" id="ARBA00032644"/>
    </source>
</evidence>
<comment type="cofactor">
    <cofactor evidence="1">
        <name>Mg(2+)</name>
        <dbReference type="ChEBI" id="CHEBI:18420"/>
    </cofactor>
</comment>
<proteinExistence type="inferred from homology"/>
<dbReference type="AlphaFoldDB" id="A0A7C5IZP3"/>
<dbReference type="EMBL" id="DROM01000363">
    <property type="protein sequence ID" value="HHH13775.1"/>
    <property type="molecule type" value="Genomic_DNA"/>
</dbReference>
<evidence type="ECO:0000256" key="2">
    <source>
        <dbReference type="ARBA" id="ARBA00005582"/>
    </source>
</evidence>
<dbReference type="GO" id="GO:0006167">
    <property type="term" value="P:AMP biosynthetic process"/>
    <property type="evidence" value="ECO:0007669"/>
    <property type="project" value="TreeGrafter"/>
</dbReference>
<evidence type="ECO:0000256" key="3">
    <source>
        <dbReference type="ARBA" id="ARBA00018911"/>
    </source>
</evidence>
<comment type="similarity">
    <text evidence="2 7">Belongs to the Nudix hydrolase family.</text>
</comment>
<organism evidence="9">
    <name type="scientific">Thiolapillus brandeum</name>
    <dbReference type="NCBI Taxonomy" id="1076588"/>
    <lineage>
        <taxon>Bacteria</taxon>
        <taxon>Pseudomonadati</taxon>
        <taxon>Pseudomonadota</taxon>
        <taxon>Gammaproteobacteria</taxon>
        <taxon>Chromatiales</taxon>
        <taxon>Sedimenticolaceae</taxon>
        <taxon>Thiolapillus</taxon>
    </lineage>
</organism>
<dbReference type="PROSITE" id="PS00893">
    <property type="entry name" value="NUDIX_BOX"/>
    <property type="match status" value="1"/>
</dbReference>
<dbReference type="InterPro" id="IPR020084">
    <property type="entry name" value="NUDIX_hydrolase_CS"/>
</dbReference>
<evidence type="ECO:0000259" key="8">
    <source>
        <dbReference type="PROSITE" id="PS51462"/>
    </source>
</evidence>
<dbReference type="PANTHER" id="PTHR21340">
    <property type="entry name" value="DIADENOSINE 5,5-P1,P4-TETRAPHOSPHATE PYROPHOSPHOHYDROLASE MUTT"/>
    <property type="match status" value="1"/>
</dbReference>
<name>A0A7C5IZP3_9GAMM</name>
<dbReference type="Gene3D" id="3.90.79.10">
    <property type="entry name" value="Nucleoside Triphosphate Pyrophosphohydrolase"/>
    <property type="match status" value="1"/>
</dbReference>
<evidence type="ECO:0000313" key="9">
    <source>
        <dbReference type="EMBL" id="HHH13775.1"/>
    </source>
</evidence>
<dbReference type="PROSITE" id="PS51462">
    <property type="entry name" value="NUDIX"/>
    <property type="match status" value="1"/>
</dbReference>
<dbReference type="SUPFAM" id="SSF55811">
    <property type="entry name" value="Nudix"/>
    <property type="match status" value="1"/>
</dbReference>
<feature type="domain" description="Nudix hydrolase" evidence="8">
    <location>
        <begin position="1"/>
        <end position="134"/>
    </location>
</feature>
<keyword evidence="5 7" id="KW-0378">Hydrolase</keyword>
<dbReference type="GO" id="GO:0004081">
    <property type="term" value="F:bis(5'-nucleosyl)-tetraphosphatase (asymmetrical) activity"/>
    <property type="evidence" value="ECO:0007669"/>
    <property type="project" value="TreeGrafter"/>
</dbReference>
<dbReference type="CDD" id="cd03428">
    <property type="entry name" value="NUDIX_Ap4A_Nudt2"/>
    <property type="match status" value="1"/>
</dbReference>
<reference evidence="9" key="1">
    <citation type="journal article" date="2020" name="mSystems">
        <title>Genome- and Community-Level Interaction Insights into Carbon Utilization and Element Cycling Functions of Hydrothermarchaeota in Hydrothermal Sediment.</title>
        <authorList>
            <person name="Zhou Z."/>
            <person name="Liu Y."/>
            <person name="Xu W."/>
            <person name="Pan J."/>
            <person name="Luo Z.H."/>
            <person name="Li M."/>
        </authorList>
    </citation>
    <scope>NUCLEOTIDE SEQUENCE [LARGE SCALE GENOMIC DNA]</scope>
    <source>
        <strain evidence="9">HyVt-535</strain>
    </source>
</reference>
<dbReference type="InterPro" id="IPR051325">
    <property type="entry name" value="Nudix_hydrolase_domain"/>
</dbReference>
<dbReference type="InterPro" id="IPR000086">
    <property type="entry name" value="NUDIX_hydrolase_dom"/>
</dbReference>
<dbReference type="InterPro" id="IPR015797">
    <property type="entry name" value="NUDIX_hydrolase-like_dom_sf"/>
</dbReference>
<dbReference type="GO" id="GO:0006754">
    <property type="term" value="P:ATP biosynthetic process"/>
    <property type="evidence" value="ECO:0007669"/>
    <property type="project" value="TreeGrafter"/>
</dbReference>
<gene>
    <name evidence="9" type="ORF">ENJ98_06015</name>
</gene>
<dbReference type="InterPro" id="IPR003565">
    <property type="entry name" value="Tetra_PHTase"/>
</dbReference>
<evidence type="ECO:0000256" key="4">
    <source>
        <dbReference type="ARBA" id="ARBA00022741"/>
    </source>
</evidence>
<keyword evidence="4" id="KW-0547">Nucleotide-binding</keyword>
<evidence type="ECO:0000256" key="7">
    <source>
        <dbReference type="RuleBase" id="RU003476"/>
    </source>
</evidence>